<evidence type="ECO:0000256" key="8">
    <source>
        <dbReference type="SAM" id="Phobius"/>
    </source>
</evidence>
<sequence length="325" mass="33936">MALKVNVGEKIKKYIIVIVLFALVAFFSILTPSFLTVDNLLTIARQVSMTGIAAVGMMFVLLIGGIDLSIGSQVAFVNILCAFLIINAGVPVVPAILICLAVSTATGLLMGTMVAVIRIPAFIATLSFMNILKGAALSISSGLPIYGFPEGFNMVGQGYIGIVPIPVIIMVVVFIAGAFILNKSYLGRYFYAVGGNEEAARLSGINVRMVIQLVFSLSAFFAAVSGLVTLSRLNSGSPQTGDGFEFDVITAVVLGGVSISGGSGTMLGTVVGVLIMGVLSNGLIMLNTSEYMQLIIKGIVLALAVGIDCVQRNRVKVKPSAKEAE</sequence>
<dbReference type="Proteomes" id="UP000606889">
    <property type="component" value="Unassembled WGS sequence"/>
</dbReference>
<keyword evidence="10" id="KW-1185">Reference proteome</keyword>
<evidence type="ECO:0000313" key="9">
    <source>
        <dbReference type="EMBL" id="MBC5648661.1"/>
    </source>
</evidence>
<accession>A0ABR7EFZ1</accession>
<dbReference type="Pfam" id="PF02653">
    <property type="entry name" value="BPD_transp_2"/>
    <property type="match status" value="1"/>
</dbReference>
<feature type="transmembrane region" description="Helical" evidence="8">
    <location>
        <begin position="43"/>
        <end position="63"/>
    </location>
</feature>
<organism evidence="9 10">
    <name type="scientific">Christensenella tenuis</name>
    <dbReference type="NCBI Taxonomy" id="2763033"/>
    <lineage>
        <taxon>Bacteria</taxon>
        <taxon>Bacillati</taxon>
        <taxon>Bacillota</taxon>
        <taxon>Clostridia</taxon>
        <taxon>Christensenellales</taxon>
        <taxon>Christensenellaceae</taxon>
        <taxon>Christensenella</taxon>
    </lineage>
</organism>
<feature type="transmembrane region" description="Helical" evidence="8">
    <location>
        <begin position="266"/>
        <end position="285"/>
    </location>
</feature>
<feature type="transmembrane region" description="Helical" evidence="8">
    <location>
        <begin position="159"/>
        <end position="181"/>
    </location>
</feature>
<dbReference type="EMBL" id="JACOON010000005">
    <property type="protein sequence ID" value="MBC5648661.1"/>
    <property type="molecule type" value="Genomic_DNA"/>
</dbReference>
<evidence type="ECO:0000256" key="4">
    <source>
        <dbReference type="ARBA" id="ARBA00022519"/>
    </source>
</evidence>
<comment type="subcellular location">
    <subcellularLocation>
        <location evidence="1">Cell membrane</location>
        <topology evidence="1">Multi-pass membrane protein</topology>
    </subcellularLocation>
</comment>
<evidence type="ECO:0000256" key="5">
    <source>
        <dbReference type="ARBA" id="ARBA00022692"/>
    </source>
</evidence>
<name>A0ABR7EFZ1_9FIRM</name>
<feature type="transmembrane region" description="Helical" evidence="8">
    <location>
        <begin position="128"/>
        <end position="147"/>
    </location>
</feature>
<evidence type="ECO:0000256" key="2">
    <source>
        <dbReference type="ARBA" id="ARBA00022448"/>
    </source>
</evidence>
<keyword evidence="6 8" id="KW-1133">Transmembrane helix</keyword>
<dbReference type="InterPro" id="IPR001851">
    <property type="entry name" value="ABC_transp_permease"/>
</dbReference>
<proteinExistence type="predicted"/>
<keyword evidence="3" id="KW-1003">Cell membrane</keyword>
<comment type="caution">
    <text evidence="9">The sequence shown here is derived from an EMBL/GenBank/DDBJ whole genome shotgun (WGS) entry which is preliminary data.</text>
</comment>
<gene>
    <name evidence="9" type="ORF">H8S18_09960</name>
</gene>
<evidence type="ECO:0000256" key="1">
    <source>
        <dbReference type="ARBA" id="ARBA00004651"/>
    </source>
</evidence>
<keyword evidence="4" id="KW-0997">Cell inner membrane</keyword>
<evidence type="ECO:0000256" key="3">
    <source>
        <dbReference type="ARBA" id="ARBA00022475"/>
    </source>
</evidence>
<dbReference type="PANTHER" id="PTHR32196:SF21">
    <property type="entry name" value="ABC TRANSPORTER PERMEASE PROTEIN YPHD-RELATED"/>
    <property type="match status" value="1"/>
</dbReference>
<keyword evidence="7 8" id="KW-0472">Membrane</keyword>
<evidence type="ECO:0000256" key="6">
    <source>
        <dbReference type="ARBA" id="ARBA00022989"/>
    </source>
</evidence>
<keyword evidence="5 8" id="KW-0812">Transmembrane</keyword>
<evidence type="ECO:0000256" key="7">
    <source>
        <dbReference type="ARBA" id="ARBA00023136"/>
    </source>
</evidence>
<dbReference type="PANTHER" id="PTHR32196">
    <property type="entry name" value="ABC TRANSPORTER PERMEASE PROTEIN YPHD-RELATED-RELATED"/>
    <property type="match status" value="1"/>
</dbReference>
<dbReference type="CDD" id="cd06579">
    <property type="entry name" value="TM_PBP1_transp_AraH_like"/>
    <property type="match status" value="1"/>
</dbReference>
<keyword evidence="2" id="KW-0813">Transport</keyword>
<dbReference type="RefSeq" id="WP_186858160.1">
    <property type="nucleotide sequence ID" value="NZ_JACOON010000005.1"/>
</dbReference>
<reference evidence="9 10" key="1">
    <citation type="submission" date="2020-08" db="EMBL/GenBank/DDBJ databases">
        <title>Genome public.</title>
        <authorList>
            <person name="Liu C."/>
            <person name="Sun Q."/>
        </authorList>
    </citation>
    <scope>NUCLEOTIDE SEQUENCE [LARGE SCALE GENOMIC DNA]</scope>
    <source>
        <strain evidence="9 10">NSJ-35</strain>
    </source>
</reference>
<feature type="transmembrane region" description="Helical" evidence="8">
    <location>
        <begin position="210"/>
        <end position="231"/>
    </location>
</feature>
<evidence type="ECO:0000313" key="10">
    <source>
        <dbReference type="Proteomes" id="UP000606889"/>
    </source>
</evidence>
<feature type="transmembrane region" description="Helical" evidence="8">
    <location>
        <begin position="14"/>
        <end position="37"/>
    </location>
</feature>
<protein>
    <submittedName>
        <fullName evidence="9">ABC transporter permease</fullName>
    </submittedName>
</protein>